<sequence length="501" mass="54047">MIASAPSRTRIRGRHQTFLSTLPSPPLIGARARTPIYTRILHTHTALEPQLDRAIMRYHSPLFSGRDSVASDQSVATIVPSAPPTPAGPPKEEEEEEDSRWSEVVPPHSALTFGVEWDGGDAGMTISPVEMDEATFRRARGSARTAPSDIDGRSQVLTIGTSGSLFGLGRSGDAGEGRASEYTTTLQFLSENHGFKFADSAYFPGAPNAGRTSSTLDGLDVYLRGSMMGRAHNGNRYASCFEELDGTFTFDPRTSFARDWLHDEKRDNVSDEGFSEGGLYEGDDSHLPSRFSTTTTSTSNYVNVDFPADMMNDASSASWSKLDAPNTPGYQRTSSDRSVCLIHSNAAAEMFPRQPTASSSDRSANTAPSRNRLHKHRATAPAAGPAPPVDVLSRSGYNHDVPSPTPLALPLPPPVPCRSHSSPGPARARSPTATASPIVAVSPRARNLSMKTLPAKLRSIGSSHKGKSKPEPAGWVWVDVREDRLPPVPTLDRLLMPAYEM</sequence>
<dbReference type="Proteomes" id="UP001295794">
    <property type="component" value="Unassembled WGS sequence"/>
</dbReference>
<evidence type="ECO:0000313" key="3">
    <source>
        <dbReference type="Proteomes" id="UP001295794"/>
    </source>
</evidence>
<evidence type="ECO:0000313" key="2">
    <source>
        <dbReference type="EMBL" id="CAK5271649.1"/>
    </source>
</evidence>
<proteinExistence type="predicted"/>
<name>A0AAD2H800_9AGAR</name>
<feature type="region of interest" description="Disordered" evidence="1">
    <location>
        <begin position="69"/>
        <end position="104"/>
    </location>
</feature>
<dbReference type="AlphaFoldDB" id="A0AAD2H800"/>
<evidence type="ECO:0000256" key="1">
    <source>
        <dbReference type="SAM" id="MobiDB-lite"/>
    </source>
</evidence>
<comment type="caution">
    <text evidence="2">The sequence shown here is derived from an EMBL/GenBank/DDBJ whole genome shotgun (WGS) entry which is preliminary data.</text>
</comment>
<accession>A0AAD2H800</accession>
<gene>
    <name evidence="2" type="ORF">MYCIT1_LOCUS16855</name>
</gene>
<feature type="region of interest" description="Disordered" evidence="1">
    <location>
        <begin position="268"/>
        <end position="298"/>
    </location>
</feature>
<dbReference type="EMBL" id="CAVNYO010000174">
    <property type="protein sequence ID" value="CAK5271649.1"/>
    <property type="molecule type" value="Genomic_DNA"/>
</dbReference>
<feature type="compositionally biased region" description="Pro residues" evidence="1">
    <location>
        <begin position="403"/>
        <end position="416"/>
    </location>
</feature>
<protein>
    <submittedName>
        <fullName evidence="2">Uncharacterized protein</fullName>
    </submittedName>
</protein>
<organism evidence="2 3">
    <name type="scientific">Mycena citricolor</name>
    <dbReference type="NCBI Taxonomy" id="2018698"/>
    <lineage>
        <taxon>Eukaryota</taxon>
        <taxon>Fungi</taxon>
        <taxon>Dikarya</taxon>
        <taxon>Basidiomycota</taxon>
        <taxon>Agaricomycotina</taxon>
        <taxon>Agaricomycetes</taxon>
        <taxon>Agaricomycetidae</taxon>
        <taxon>Agaricales</taxon>
        <taxon>Marasmiineae</taxon>
        <taxon>Mycenaceae</taxon>
        <taxon>Mycena</taxon>
    </lineage>
</organism>
<feature type="compositionally biased region" description="Polar residues" evidence="1">
    <location>
        <begin position="355"/>
        <end position="369"/>
    </location>
</feature>
<feature type="region of interest" description="Disordered" evidence="1">
    <location>
        <begin position="350"/>
        <end position="436"/>
    </location>
</feature>
<keyword evidence="3" id="KW-1185">Reference proteome</keyword>
<reference evidence="2" key="1">
    <citation type="submission" date="2023-11" db="EMBL/GenBank/DDBJ databases">
        <authorList>
            <person name="De Vega J J."/>
            <person name="De Vega J J."/>
        </authorList>
    </citation>
    <scope>NUCLEOTIDE SEQUENCE</scope>
</reference>